<proteinExistence type="predicted"/>
<evidence type="ECO:0000313" key="2">
    <source>
        <dbReference type="EMBL" id="PLW87056.1"/>
    </source>
</evidence>
<comment type="caution">
    <text evidence="2">The sequence shown here is derived from an EMBL/GenBank/DDBJ whole genome shotgun (WGS) entry which is preliminary data.</text>
</comment>
<dbReference type="RefSeq" id="WP_084200821.1">
    <property type="nucleotide sequence ID" value="NZ_BMYL01000001.1"/>
</dbReference>
<evidence type="ECO:0000313" key="3">
    <source>
        <dbReference type="Proteomes" id="UP000235162"/>
    </source>
</evidence>
<dbReference type="KEGG" id="hja:BST95_18060"/>
<keyword evidence="1" id="KW-0732">Signal</keyword>
<dbReference type="Pfam" id="PF05960">
    <property type="entry name" value="DUF885"/>
    <property type="match status" value="1"/>
</dbReference>
<dbReference type="Proteomes" id="UP000235162">
    <property type="component" value="Unassembled WGS sequence"/>
</dbReference>
<dbReference type="PANTHER" id="PTHR33361">
    <property type="entry name" value="GLR0591 PROTEIN"/>
    <property type="match status" value="1"/>
</dbReference>
<dbReference type="AlphaFoldDB" id="A0AAP8MFS3"/>
<evidence type="ECO:0000256" key="1">
    <source>
        <dbReference type="SAM" id="SignalP"/>
    </source>
</evidence>
<organism evidence="2 3">
    <name type="scientific">Halioglobus japonicus</name>
    <dbReference type="NCBI Taxonomy" id="930805"/>
    <lineage>
        <taxon>Bacteria</taxon>
        <taxon>Pseudomonadati</taxon>
        <taxon>Pseudomonadota</taxon>
        <taxon>Gammaproteobacteria</taxon>
        <taxon>Cellvibrionales</taxon>
        <taxon>Halieaceae</taxon>
        <taxon>Halioglobus</taxon>
    </lineage>
</organism>
<protein>
    <submittedName>
        <fullName evidence="2">DUF885 domain-containing protein</fullName>
    </submittedName>
</protein>
<dbReference type="InterPro" id="IPR010281">
    <property type="entry name" value="DUF885"/>
</dbReference>
<reference evidence="2 3" key="1">
    <citation type="submission" date="2018-01" db="EMBL/GenBank/DDBJ databases">
        <title>The draft genome sequence of Halioglobus japonicus S1-36.</title>
        <authorList>
            <person name="Du Z.-J."/>
            <person name="Shi M.-J."/>
        </authorList>
    </citation>
    <scope>NUCLEOTIDE SEQUENCE [LARGE SCALE GENOMIC DNA]</scope>
    <source>
        <strain evidence="2 3">S1-36</strain>
    </source>
</reference>
<keyword evidence="3" id="KW-1185">Reference proteome</keyword>
<dbReference type="EMBL" id="PKUR01000001">
    <property type="protein sequence ID" value="PLW87056.1"/>
    <property type="molecule type" value="Genomic_DNA"/>
</dbReference>
<feature type="chain" id="PRO_5042895142" evidence="1">
    <location>
        <begin position="21"/>
        <end position="603"/>
    </location>
</feature>
<feature type="signal peptide" evidence="1">
    <location>
        <begin position="1"/>
        <end position="20"/>
    </location>
</feature>
<dbReference type="PANTHER" id="PTHR33361:SF16">
    <property type="entry name" value="DUF885 DOMAIN-CONTAINING PROTEIN"/>
    <property type="match status" value="1"/>
</dbReference>
<gene>
    <name evidence="2" type="ORF">C0029_00165</name>
</gene>
<name>A0AAP8MFS3_9GAMM</name>
<sequence>MRALIAAVAVSLVGQTAVLAASPKPPPLNNWLDQAYEQELQASPMTLTAYGSKEKYDQVDDWSVAAQEQETATLVDSAARMAQLYDYDALTPQEQVSFDFWTFRADSDAAQLPFLYHGYVFDQFRALHTYPVRFLLNYHRVDSDADMVAYIERVKGLAGALGQGLVRAQKAASMGIRPPRFAYETVITESRGVISGKPFAAEGEESVVWADGVAKIAALHDAGTIDARRKDALTEALAQALREDFQPAYEALIAWHEGDIENTSASPKGVHSLPDGDAYYAERLAFYTHSDMSAEEVHQLGLTEVARIQAEMATIMREVGFKGSLQDFFAYVRDDERFYYPDTDAGRAAYIVDVKRLLLELEPKLPEYFGILPTSPLEVKRVEPYREQDGAAQFYQVGTADGSRPGIYYIHLSDMTAYNKTDLETTAYHEGSPGHHMQLSIAKELTGIPQFRNNVGYSAYWEGWALYSEYLALEMGAFQDPYNNFGRLVAEIWRAIRLVVDTGLHAKAWSEEQAVDYMLNNSAIPESAVRSEIQRYLVAPGQATSYKAGMLKIQALRADAECRLGEQFDIREFHDTVLGGGAVPLPVLEQMVSNWVEGKREEQ</sequence>
<accession>A0AAP8MFS3</accession>